<feature type="non-terminal residue" evidence="2">
    <location>
        <position position="1"/>
    </location>
</feature>
<keyword evidence="2" id="KW-0238">DNA-binding</keyword>
<feature type="compositionally biased region" description="Basic and acidic residues" evidence="1">
    <location>
        <begin position="113"/>
        <end position="126"/>
    </location>
</feature>
<proteinExistence type="evidence at transcript level"/>
<feature type="region of interest" description="Disordered" evidence="1">
    <location>
        <begin position="112"/>
        <end position="136"/>
    </location>
</feature>
<protein>
    <submittedName>
        <fullName evidence="2">POU class 2 homeobox 2</fullName>
    </submittedName>
</protein>
<sequence>CFPGWELRPSSAAGGSLPLLTPLLCLLQKHNGGVELRAESSPHEQQPFGHYPRCVLPHVTPITTSLAPWGLEPPPIAAPAMPSCPCSLHRSPLHTHLTFGEGVRGADGGQWGRWEDRGHHGKDVGRRPSPASLSPHQPWPLVEPCPLPALTAAGTWCWGRLARPRGAPAW</sequence>
<dbReference type="EMBL" id="JP015894">
    <property type="protein sequence ID" value="AES04492.1"/>
    <property type="molecule type" value="mRNA"/>
</dbReference>
<evidence type="ECO:0000256" key="1">
    <source>
        <dbReference type="SAM" id="MobiDB-lite"/>
    </source>
</evidence>
<keyword evidence="2" id="KW-0371">Homeobox</keyword>
<accession>G9KHW7</accession>
<organism evidence="2">
    <name type="scientific">Mustela putorius furo</name>
    <name type="common">European domestic ferret</name>
    <name type="synonym">Mustela furo</name>
    <dbReference type="NCBI Taxonomy" id="9669"/>
    <lineage>
        <taxon>Eukaryota</taxon>
        <taxon>Metazoa</taxon>
        <taxon>Chordata</taxon>
        <taxon>Craniata</taxon>
        <taxon>Vertebrata</taxon>
        <taxon>Euteleostomi</taxon>
        <taxon>Mammalia</taxon>
        <taxon>Eutheria</taxon>
        <taxon>Laurasiatheria</taxon>
        <taxon>Carnivora</taxon>
        <taxon>Caniformia</taxon>
        <taxon>Musteloidea</taxon>
        <taxon>Mustelidae</taxon>
        <taxon>Mustelinae</taxon>
        <taxon>Mustela</taxon>
    </lineage>
</organism>
<reference evidence="2" key="1">
    <citation type="journal article" date="2013" name="J. Virol.">
        <title>Sequencing, annotation, and characterization of the influenza ferret infectome.</title>
        <authorList>
            <person name="Leon A.J."/>
            <person name="Banner D."/>
            <person name="Xu L."/>
            <person name="Ran L."/>
            <person name="Peng Z."/>
            <person name="Yi K."/>
            <person name="Chen C."/>
            <person name="Xu F."/>
            <person name="Huang J."/>
            <person name="Zhao Z."/>
            <person name="Lin Z."/>
            <person name="Huang S.H."/>
            <person name="Fang Y."/>
            <person name="Kelvin A.A."/>
            <person name="Ross T.M."/>
            <person name="Farooqui A."/>
            <person name="Kelvin D.J."/>
        </authorList>
    </citation>
    <scope>NUCLEOTIDE SEQUENCE</scope>
    <source>
        <tissue evidence="2">Lungs</tissue>
    </source>
</reference>
<feature type="non-terminal residue" evidence="2">
    <location>
        <position position="170"/>
    </location>
</feature>
<evidence type="ECO:0000313" key="2">
    <source>
        <dbReference type="EMBL" id="AES04492.1"/>
    </source>
</evidence>
<dbReference type="GO" id="GO:0003677">
    <property type="term" value="F:DNA binding"/>
    <property type="evidence" value="ECO:0007669"/>
    <property type="project" value="UniProtKB-KW"/>
</dbReference>
<name>G9KHW7_MUSPF</name>
<dbReference type="AlphaFoldDB" id="G9KHW7"/>